<organism evidence="2 3">
    <name type="scientific">Ophiostoma piceae (strain UAMH 11346)</name>
    <name type="common">Sap stain fungus</name>
    <dbReference type="NCBI Taxonomy" id="1262450"/>
    <lineage>
        <taxon>Eukaryota</taxon>
        <taxon>Fungi</taxon>
        <taxon>Dikarya</taxon>
        <taxon>Ascomycota</taxon>
        <taxon>Pezizomycotina</taxon>
        <taxon>Sordariomycetes</taxon>
        <taxon>Sordariomycetidae</taxon>
        <taxon>Ophiostomatales</taxon>
        <taxon>Ophiostomataceae</taxon>
        <taxon>Ophiostoma</taxon>
    </lineage>
</organism>
<dbReference type="eggNOG" id="ENOG502QRWD">
    <property type="taxonomic scope" value="Eukaryota"/>
</dbReference>
<accession>S3BP73</accession>
<dbReference type="InterPro" id="IPR004675">
    <property type="entry name" value="AhpD_core"/>
</dbReference>
<dbReference type="PANTHER" id="PTHR35446:SF2">
    <property type="entry name" value="CARBOXYMUCONOLACTONE DECARBOXYLASE-LIKE DOMAIN-CONTAINING PROTEIN"/>
    <property type="match status" value="1"/>
</dbReference>
<dbReference type="AlphaFoldDB" id="S3BP73"/>
<reference evidence="2 3" key="1">
    <citation type="journal article" date="2013" name="BMC Genomics">
        <title>The genome and transcriptome of the pine saprophyte Ophiostoma piceae, and a comparison with the bark beetle-associated pine pathogen Grosmannia clavigera.</title>
        <authorList>
            <person name="Haridas S."/>
            <person name="Wang Y."/>
            <person name="Lim L."/>
            <person name="Massoumi Alamouti S."/>
            <person name="Jackman S."/>
            <person name="Docking R."/>
            <person name="Robertson G."/>
            <person name="Birol I."/>
            <person name="Bohlmann J."/>
            <person name="Breuil C."/>
        </authorList>
    </citation>
    <scope>NUCLEOTIDE SEQUENCE [LARGE SCALE GENOMIC DNA]</scope>
    <source>
        <strain evidence="2 3">UAMH 11346</strain>
    </source>
</reference>
<dbReference type="InterPro" id="IPR010195">
    <property type="entry name" value="Uncharacterised_peroxidase-rel"/>
</dbReference>
<dbReference type="InterPro" id="IPR003779">
    <property type="entry name" value="CMD-like"/>
</dbReference>
<dbReference type="NCBIfam" id="TIGR01926">
    <property type="entry name" value="peroxid_rel"/>
    <property type="match status" value="1"/>
</dbReference>
<dbReference type="HOGENOM" id="CLU_082760_4_2_1"/>
<dbReference type="InterPro" id="IPR029032">
    <property type="entry name" value="AhpD-like"/>
</dbReference>
<protein>
    <submittedName>
        <fullName evidence="2">Peroxidase-related enzyme</fullName>
    </submittedName>
</protein>
<evidence type="ECO:0000259" key="1">
    <source>
        <dbReference type="Pfam" id="PF02627"/>
    </source>
</evidence>
<dbReference type="OrthoDB" id="5423535at2759"/>
<gene>
    <name evidence="2" type="ORF">F503_08678</name>
</gene>
<dbReference type="SUPFAM" id="SSF69118">
    <property type="entry name" value="AhpD-like"/>
    <property type="match status" value="1"/>
</dbReference>
<name>S3BP73_OPHP1</name>
<evidence type="ECO:0000313" key="3">
    <source>
        <dbReference type="Proteomes" id="UP000016923"/>
    </source>
</evidence>
<dbReference type="PANTHER" id="PTHR35446">
    <property type="entry name" value="SI:CH211-175M2.5"/>
    <property type="match status" value="1"/>
</dbReference>
<dbReference type="NCBIfam" id="TIGR00778">
    <property type="entry name" value="ahpD_dom"/>
    <property type="match status" value="1"/>
</dbReference>
<evidence type="ECO:0000313" key="2">
    <source>
        <dbReference type="EMBL" id="EPE03064.1"/>
    </source>
</evidence>
<keyword evidence="3" id="KW-1185">Reference proteome</keyword>
<dbReference type="GO" id="GO:0051920">
    <property type="term" value="F:peroxiredoxin activity"/>
    <property type="evidence" value="ECO:0007669"/>
    <property type="project" value="InterPro"/>
</dbReference>
<dbReference type="VEuPathDB" id="FungiDB:F503_08678"/>
<sequence length="210" mass="23368">MLSTRTRIAALGSLGQIYARPSPLSARFFSRLSIPDPQSLPKSTQQTIQAHHNDNWVRAFALNPDTLRRFVTHYEDLFSDQTTKLQADDRELIAVVVSGFNGCGLCRSNHTLGLAAALGNDNAARLRAKNIALDWHTAGGLSERQKTLASFAELLASRPREAGKKELEELKQVGFAEDEIVEILEVVGWFSYSNRLVIALGIEPDDRYFQ</sequence>
<dbReference type="Gene3D" id="1.20.1290.10">
    <property type="entry name" value="AhpD-like"/>
    <property type="match status" value="1"/>
</dbReference>
<keyword evidence="2" id="KW-0575">Peroxidase</keyword>
<keyword evidence="2" id="KW-0560">Oxidoreductase</keyword>
<proteinExistence type="predicted"/>
<dbReference type="EMBL" id="KE148171">
    <property type="protein sequence ID" value="EPE03064.1"/>
    <property type="molecule type" value="Genomic_DNA"/>
</dbReference>
<dbReference type="Pfam" id="PF02627">
    <property type="entry name" value="CMD"/>
    <property type="match status" value="1"/>
</dbReference>
<dbReference type="Proteomes" id="UP000016923">
    <property type="component" value="Unassembled WGS sequence"/>
</dbReference>
<feature type="domain" description="Carboxymuconolactone decarboxylase-like" evidence="1">
    <location>
        <begin position="64"/>
        <end position="114"/>
    </location>
</feature>